<evidence type="ECO:0000256" key="1">
    <source>
        <dbReference type="ARBA" id="ARBA00004173"/>
    </source>
</evidence>
<dbReference type="Gene3D" id="1.10.3580.10">
    <property type="entry name" value="ATP12 ATPase"/>
    <property type="match status" value="1"/>
</dbReference>
<dbReference type="InterPro" id="IPR011419">
    <property type="entry name" value="ATP12_ATP_synth-F1-assembly"/>
</dbReference>
<dbReference type="Gene3D" id="3.30.2180.10">
    <property type="entry name" value="ATP12-like"/>
    <property type="match status" value="1"/>
</dbReference>
<protein>
    <submittedName>
        <fullName evidence="6">Related to ATP12 - F1F0-ATPase complex assembly protein</fullName>
    </submittedName>
</protein>
<evidence type="ECO:0000313" key="6">
    <source>
        <dbReference type="EMBL" id="SPO24747.1"/>
    </source>
</evidence>
<keyword evidence="5" id="KW-0143">Chaperone</keyword>
<comment type="similarity">
    <text evidence="2">Belongs to the ATP12 family.</text>
</comment>
<evidence type="ECO:0000256" key="4">
    <source>
        <dbReference type="ARBA" id="ARBA00023128"/>
    </source>
</evidence>
<dbReference type="Proteomes" id="UP000324022">
    <property type="component" value="Unassembled WGS sequence"/>
</dbReference>
<organism evidence="6 7">
    <name type="scientific">Ustilago trichophora</name>
    <dbReference type="NCBI Taxonomy" id="86804"/>
    <lineage>
        <taxon>Eukaryota</taxon>
        <taxon>Fungi</taxon>
        <taxon>Dikarya</taxon>
        <taxon>Basidiomycota</taxon>
        <taxon>Ustilaginomycotina</taxon>
        <taxon>Ustilaginomycetes</taxon>
        <taxon>Ustilaginales</taxon>
        <taxon>Ustilaginaceae</taxon>
        <taxon>Ustilago</taxon>
    </lineage>
</organism>
<accession>A0A5C3E5B9</accession>
<dbReference type="EMBL" id="OOIN01000008">
    <property type="protein sequence ID" value="SPO24747.1"/>
    <property type="molecule type" value="Genomic_DNA"/>
</dbReference>
<keyword evidence="4" id="KW-0496">Mitochondrion</keyword>
<gene>
    <name evidence="6" type="ORF">UTRI_01719_B</name>
</gene>
<dbReference type="InterPro" id="IPR023335">
    <property type="entry name" value="ATP12_ortho_dom_sf"/>
</dbReference>
<evidence type="ECO:0000256" key="2">
    <source>
        <dbReference type="ARBA" id="ARBA00008231"/>
    </source>
</evidence>
<keyword evidence="7" id="KW-1185">Reference proteome</keyword>
<dbReference type="AlphaFoldDB" id="A0A5C3E5B9"/>
<dbReference type="GO" id="GO:0005739">
    <property type="term" value="C:mitochondrion"/>
    <property type="evidence" value="ECO:0007669"/>
    <property type="project" value="UniProtKB-SubCell"/>
</dbReference>
<dbReference type="PANTHER" id="PTHR21013:SF10">
    <property type="entry name" value="ATP SYNTHASE MITOCHONDRIAL F1 COMPLEX ASSEMBLY FACTOR 2"/>
    <property type="match status" value="1"/>
</dbReference>
<comment type="subcellular location">
    <subcellularLocation>
        <location evidence="1">Mitochondrion</location>
    </subcellularLocation>
</comment>
<reference evidence="6 7" key="1">
    <citation type="submission" date="2018-03" db="EMBL/GenBank/DDBJ databases">
        <authorList>
            <person name="Guldener U."/>
        </authorList>
    </citation>
    <scope>NUCLEOTIDE SEQUENCE [LARGE SCALE GENOMIC DNA]</scope>
    <source>
        <strain evidence="6 7">NBRC100155</strain>
    </source>
</reference>
<name>A0A5C3E5B9_9BASI</name>
<dbReference type="SUPFAM" id="SSF160909">
    <property type="entry name" value="ATP12-like"/>
    <property type="match status" value="1"/>
</dbReference>
<evidence type="ECO:0000313" key="7">
    <source>
        <dbReference type="Proteomes" id="UP000324022"/>
    </source>
</evidence>
<evidence type="ECO:0000256" key="5">
    <source>
        <dbReference type="ARBA" id="ARBA00023186"/>
    </source>
</evidence>
<evidence type="ECO:0000256" key="3">
    <source>
        <dbReference type="ARBA" id="ARBA00022946"/>
    </source>
</evidence>
<keyword evidence="3" id="KW-0809">Transit peptide</keyword>
<dbReference type="GO" id="GO:0033615">
    <property type="term" value="P:mitochondrial proton-transporting ATP synthase complex assembly"/>
    <property type="evidence" value="ECO:0007669"/>
    <property type="project" value="TreeGrafter"/>
</dbReference>
<dbReference type="Pfam" id="PF07542">
    <property type="entry name" value="ATP12"/>
    <property type="match status" value="1"/>
</dbReference>
<dbReference type="InterPro" id="IPR042272">
    <property type="entry name" value="ATP12_ATP_synth-F1-assembly_N"/>
</dbReference>
<proteinExistence type="inferred from homology"/>
<dbReference type="PANTHER" id="PTHR21013">
    <property type="entry name" value="ATP SYNTHASE MITOCHONDRIAL F1 COMPLEX ASSEMBLY FACTOR 2/ATP12 PROTEIN, MITOCHONDRIAL PRECURSOR"/>
    <property type="match status" value="1"/>
</dbReference>
<sequence>MLALRNAHTLRTAVRPSSNLLSSLRLLTTSSSLREEAALNRAERLKSRFWKTVTLQPPSSSSSTSSSSSSPSAEGFQILLDNRAIRTPSGQPIIIPCERELLATCIAQEWSEQDQVLKPHTLPLTSLAARALEGCKDPAERQGIEGDLLRYLENETICFQEPQPSSLVKLQKAHWEPLLSHINNTYSLSITPFTGLLGGTHPPGTLSTFTTYLSKLDPFDLAAFERSVMLTKSFLISVALVSGHLDVEQAAKAAEVEVQSQIDRWGAVEDSHDVDQAEMRRTLGSVAIATVRN</sequence>
<dbReference type="OrthoDB" id="5673at2759"/>